<name>A0A1B7TCM5_9ASCO</name>
<dbReference type="PANTHER" id="PTHR48012">
    <property type="entry name" value="STERILE20-LIKE KINASE, ISOFORM B-RELATED"/>
    <property type="match status" value="1"/>
</dbReference>
<dbReference type="InterPro" id="IPR050629">
    <property type="entry name" value="STE20/SPS1-PAK"/>
</dbReference>
<evidence type="ECO:0000256" key="1">
    <source>
        <dbReference type="ARBA" id="ARBA00008874"/>
    </source>
</evidence>
<dbReference type="SMART" id="SM00220">
    <property type="entry name" value="S_TKc"/>
    <property type="match status" value="1"/>
</dbReference>
<keyword evidence="3" id="KW-0808">Transferase</keyword>
<evidence type="ECO:0000256" key="7">
    <source>
        <dbReference type="ARBA" id="ARBA00047899"/>
    </source>
</evidence>
<dbReference type="InterPro" id="IPR000719">
    <property type="entry name" value="Prot_kinase_dom"/>
</dbReference>
<keyword evidence="6" id="KW-0067">ATP-binding</keyword>
<reference evidence="11" key="1">
    <citation type="journal article" date="2016" name="Proc. Natl. Acad. Sci. U.S.A.">
        <title>Comparative genomics of biotechnologically important yeasts.</title>
        <authorList>
            <person name="Riley R."/>
            <person name="Haridas S."/>
            <person name="Wolfe K.H."/>
            <person name="Lopes M.R."/>
            <person name="Hittinger C.T."/>
            <person name="Goeker M."/>
            <person name="Salamov A.A."/>
            <person name="Wisecaver J.H."/>
            <person name="Long T.M."/>
            <person name="Calvey C.H."/>
            <person name="Aerts A.L."/>
            <person name="Barry K.W."/>
            <person name="Choi C."/>
            <person name="Clum A."/>
            <person name="Coughlan A.Y."/>
            <person name="Deshpande S."/>
            <person name="Douglass A.P."/>
            <person name="Hanson S.J."/>
            <person name="Klenk H.-P."/>
            <person name="LaButti K.M."/>
            <person name="Lapidus A."/>
            <person name="Lindquist E.A."/>
            <person name="Lipzen A.M."/>
            <person name="Meier-Kolthoff J.P."/>
            <person name="Ohm R.A."/>
            <person name="Otillar R.P."/>
            <person name="Pangilinan J.L."/>
            <person name="Peng Y."/>
            <person name="Rokas A."/>
            <person name="Rosa C.A."/>
            <person name="Scheuner C."/>
            <person name="Sibirny A.A."/>
            <person name="Slot J.C."/>
            <person name="Stielow J.B."/>
            <person name="Sun H."/>
            <person name="Kurtzman C.P."/>
            <person name="Blackwell M."/>
            <person name="Grigoriev I.V."/>
            <person name="Jeffries T.W."/>
        </authorList>
    </citation>
    <scope>NUCLEOTIDE SEQUENCE [LARGE SCALE GENOMIC DNA]</scope>
    <source>
        <strain evidence="11">NRRL Y-1626</strain>
    </source>
</reference>
<feature type="non-terminal residue" evidence="10">
    <location>
        <position position="291"/>
    </location>
</feature>
<organism evidence="10 11">
    <name type="scientific">Hanseniaspora valbyensis NRRL Y-1626</name>
    <dbReference type="NCBI Taxonomy" id="766949"/>
    <lineage>
        <taxon>Eukaryota</taxon>
        <taxon>Fungi</taxon>
        <taxon>Dikarya</taxon>
        <taxon>Ascomycota</taxon>
        <taxon>Saccharomycotina</taxon>
        <taxon>Saccharomycetes</taxon>
        <taxon>Saccharomycodales</taxon>
        <taxon>Saccharomycodaceae</taxon>
        <taxon>Hanseniaspora</taxon>
    </lineage>
</organism>
<evidence type="ECO:0000256" key="8">
    <source>
        <dbReference type="ARBA" id="ARBA00048679"/>
    </source>
</evidence>
<evidence type="ECO:0000256" key="2">
    <source>
        <dbReference type="ARBA" id="ARBA00022527"/>
    </source>
</evidence>
<dbReference type="GO" id="GO:0005524">
    <property type="term" value="F:ATP binding"/>
    <property type="evidence" value="ECO:0007669"/>
    <property type="project" value="UniProtKB-KW"/>
</dbReference>
<feature type="domain" description="Protein kinase" evidence="9">
    <location>
        <begin position="1"/>
        <end position="287"/>
    </location>
</feature>
<protein>
    <submittedName>
        <fullName evidence="10">Kinase-like protein</fullName>
    </submittedName>
</protein>
<dbReference type="InterPro" id="IPR011009">
    <property type="entry name" value="Kinase-like_dom_sf"/>
</dbReference>
<evidence type="ECO:0000256" key="3">
    <source>
        <dbReference type="ARBA" id="ARBA00022679"/>
    </source>
</evidence>
<evidence type="ECO:0000256" key="6">
    <source>
        <dbReference type="ARBA" id="ARBA00022840"/>
    </source>
</evidence>
<dbReference type="AlphaFoldDB" id="A0A1B7TCM5"/>
<dbReference type="OrthoDB" id="248923at2759"/>
<comment type="catalytic activity">
    <reaction evidence="8">
        <text>L-seryl-[protein] + ATP = O-phospho-L-seryl-[protein] + ADP + H(+)</text>
        <dbReference type="Rhea" id="RHEA:17989"/>
        <dbReference type="Rhea" id="RHEA-COMP:9863"/>
        <dbReference type="Rhea" id="RHEA-COMP:11604"/>
        <dbReference type="ChEBI" id="CHEBI:15378"/>
        <dbReference type="ChEBI" id="CHEBI:29999"/>
        <dbReference type="ChEBI" id="CHEBI:30616"/>
        <dbReference type="ChEBI" id="CHEBI:83421"/>
        <dbReference type="ChEBI" id="CHEBI:456216"/>
        <dbReference type="EC" id="2.7.11.1"/>
    </reaction>
</comment>
<proteinExistence type="inferred from homology"/>
<dbReference type="PANTHER" id="PTHR48012:SF10">
    <property type="entry name" value="FI20177P1"/>
    <property type="match status" value="1"/>
</dbReference>
<evidence type="ECO:0000256" key="5">
    <source>
        <dbReference type="ARBA" id="ARBA00022777"/>
    </source>
</evidence>
<sequence>MFPEQFLNKLKKCEYDENILKFLNYLNDDYFVAIKIIDLEETDDDIDILCQEIQFLTTLQSERKDHQNIVKYFKTFINGEKMWIVMEYCGGGSVYDLIKNLPMKLTDKIKMEHLSEPQISHIVSEVINGLLILHEKGSVHRDIKLANILLTKDGQIKLSDFGVSGKLNNTLKKRETFVGTPYWMAPEVILNGYKNSKTGVKQQGYDEKADIWSLGITIIELVNKKPPLIEHEPMQIVSKIPDLDPPTLKNNESWKCSKYLISFVDACLKKNPEDRLNGNGLLQLKFIKKYE</sequence>
<dbReference type="PROSITE" id="PS50011">
    <property type="entry name" value="PROTEIN_KINASE_DOM"/>
    <property type="match status" value="1"/>
</dbReference>
<dbReference type="GO" id="GO:0005737">
    <property type="term" value="C:cytoplasm"/>
    <property type="evidence" value="ECO:0007669"/>
    <property type="project" value="TreeGrafter"/>
</dbReference>
<comment type="caution">
    <text evidence="10">The sequence shown here is derived from an EMBL/GenBank/DDBJ whole genome shotgun (WGS) entry which is preliminary data.</text>
</comment>
<dbReference type="EMBL" id="LXPE01000018">
    <property type="protein sequence ID" value="OBA26425.1"/>
    <property type="molecule type" value="Genomic_DNA"/>
</dbReference>
<evidence type="ECO:0000313" key="11">
    <source>
        <dbReference type="Proteomes" id="UP000092321"/>
    </source>
</evidence>
<dbReference type="Gene3D" id="1.10.510.10">
    <property type="entry name" value="Transferase(Phosphotransferase) domain 1"/>
    <property type="match status" value="1"/>
</dbReference>
<keyword evidence="2" id="KW-0723">Serine/threonine-protein kinase</keyword>
<evidence type="ECO:0000256" key="4">
    <source>
        <dbReference type="ARBA" id="ARBA00022741"/>
    </source>
</evidence>
<dbReference type="Proteomes" id="UP000092321">
    <property type="component" value="Unassembled WGS sequence"/>
</dbReference>
<comment type="similarity">
    <text evidence="1">Belongs to the protein kinase superfamily. STE Ser/Thr protein kinase family. STE20 subfamily.</text>
</comment>
<evidence type="ECO:0000313" key="10">
    <source>
        <dbReference type="EMBL" id="OBA26425.1"/>
    </source>
</evidence>
<keyword evidence="5 10" id="KW-0418">Kinase</keyword>
<dbReference type="PIRSF" id="PIRSF000654">
    <property type="entry name" value="Integrin-linked_kinase"/>
    <property type="match status" value="1"/>
</dbReference>
<dbReference type="SUPFAM" id="SSF56112">
    <property type="entry name" value="Protein kinase-like (PK-like)"/>
    <property type="match status" value="1"/>
</dbReference>
<keyword evidence="4" id="KW-0547">Nucleotide-binding</keyword>
<evidence type="ECO:0000259" key="9">
    <source>
        <dbReference type="PROSITE" id="PS50011"/>
    </source>
</evidence>
<comment type="catalytic activity">
    <reaction evidence="7">
        <text>L-threonyl-[protein] + ATP = O-phospho-L-threonyl-[protein] + ADP + H(+)</text>
        <dbReference type="Rhea" id="RHEA:46608"/>
        <dbReference type="Rhea" id="RHEA-COMP:11060"/>
        <dbReference type="Rhea" id="RHEA-COMP:11605"/>
        <dbReference type="ChEBI" id="CHEBI:15378"/>
        <dbReference type="ChEBI" id="CHEBI:30013"/>
        <dbReference type="ChEBI" id="CHEBI:30616"/>
        <dbReference type="ChEBI" id="CHEBI:61977"/>
        <dbReference type="ChEBI" id="CHEBI:456216"/>
        <dbReference type="EC" id="2.7.11.1"/>
    </reaction>
</comment>
<accession>A0A1B7TCM5</accession>
<keyword evidence="11" id="KW-1185">Reference proteome</keyword>
<gene>
    <name evidence="10" type="ORF">HANVADRAFT_25164</name>
</gene>
<dbReference type="GO" id="GO:0004674">
    <property type="term" value="F:protein serine/threonine kinase activity"/>
    <property type="evidence" value="ECO:0007669"/>
    <property type="project" value="UniProtKB-KW"/>
</dbReference>
<dbReference type="Pfam" id="PF00069">
    <property type="entry name" value="Pkinase"/>
    <property type="match status" value="1"/>
</dbReference>